<dbReference type="EMBL" id="MLJW01008793">
    <property type="protein sequence ID" value="OIQ63684.1"/>
    <property type="molecule type" value="Genomic_DNA"/>
</dbReference>
<reference evidence="2" key="1">
    <citation type="submission" date="2016-10" db="EMBL/GenBank/DDBJ databases">
        <title>Sequence of Gallionella enrichment culture.</title>
        <authorList>
            <person name="Poehlein A."/>
            <person name="Muehling M."/>
            <person name="Daniel R."/>
        </authorList>
    </citation>
    <scope>NUCLEOTIDE SEQUENCE</scope>
</reference>
<sequence>MVEHDVRAALHIGQGDGIGGVAHRRLLGQEFHQPLGGSGGAQQVAEHLGQRCGGAGHEADIEHGLPQRARAHAALHHRHGAEVQAVEQRAKQRHDDEGGEQRAHLVAADGGLEGGLRRVGKAPRFVGLARIALHHGHGGEHFGGDGAGVGNAILAGARQAAHPAADQHGGQDHDGNHHQHAQHQARIGGDQHGHAADQHHHVAQPHGETRAHHGLYQRGVGGEARDHFAGLGMLEKLRTLPQHMGIDRAAHVGGDALAQPAHHVEARRGKHAQRQGQAEQPGEMPAQRRATRLGTQHAGVDQPAQGQRKGQRAAGGEQQKQQGDGDASAIRPQKRQ</sequence>
<dbReference type="AlphaFoldDB" id="A0A1J5P8A2"/>
<name>A0A1J5P8A2_9ZZZZ</name>
<gene>
    <name evidence="2" type="ORF">GALL_547750</name>
</gene>
<accession>A0A1J5P8A2</accession>
<evidence type="ECO:0000256" key="1">
    <source>
        <dbReference type="SAM" id="MobiDB-lite"/>
    </source>
</evidence>
<feature type="compositionally biased region" description="Basic and acidic residues" evidence="1">
    <location>
        <begin position="189"/>
        <end position="200"/>
    </location>
</feature>
<evidence type="ECO:0000313" key="2">
    <source>
        <dbReference type="EMBL" id="OIQ63684.1"/>
    </source>
</evidence>
<feature type="region of interest" description="Disordered" evidence="1">
    <location>
        <begin position="158"/>
        <end position="209"/>
    </location>
</feature>
<protein>
    <submittedName>
        <fullName evidence="2">Uncharacterized protein</fullName>
    </submittedName>
</protein>
<proteinExistence type="predicted"/>
<feature type="compositionally biased region" description="Low complexity" evidence="1">
    <location>
        <begin position="304"/>
        <end position="327"/>
    </location>
</feature>
<comment type="caution">
    <text evidence="2">The sequence shown here is derived from an EMBL/GenBank/DDBJ whole genome shotgun (WGS) entry which is preliminary data.</text>
</comment>
<feature type="region of interest" description="Disordered" evidence="1">
    <location>
        <begin position="262"/>
        <end position="336"/>
    </location>
</feature>
<organism evidence="2">
    <name type="scientific">mine drainage metagenome</name>
    <dbReference type="NCBI Taxonomy" id="410659"/>
    <lineage>
        <taxon>unclassified sequences</taxon>
        <taxon>metagenomes</taxon>
        <taxon>ecological metagenomes</taxon>
    </lineage>
</organism>